<comment type="caution">
    <text evidence="2">The sequence shown here is derived from an EMBL/GenBank/DDBJ whole genome shotgun (WGS) entry which is preliminary data.</text>
</comment>
<accession>A0ABX1E155</accession>
<evidence type="ECO:0000313" key="2">
    <source>
        <dbReference type="EMBL" id="NKC30886.1"/>
    </source>
</evidence>
<protein>
    <submittedName>
        <fullName evidence="2">Uncharacterized protein</fullName>
    </submittedName>
</protein>
<feature type="transmembrane region" description="Helical" evidence="1">
    <location>
        <begin position="74"/>
        <end position="96"/>
    </location>
</feature>
<organism evidence="2 3">
    <name type="scientific">Falsiroseomonas selenitidurans</name>
    <dbReference type="NCBI Taxonomy" id="2716335"/>
    <lineage>
        <taxon>Bacteria</taxon>
        <taxon>Pseudomonadati</taxon>
        <taxon>Pseudomonadota</taxon>
        <taxon>Alphaproteobacteria</taxon>
        <taxon>Acetobacterales</taxon>
        <taxon>Roseomonadaceae</taxon>
        <taxon>Falsiroseomonas</taxon>
    </lineage>
</organism>
<feature type="transmembrane region" description="Helical" evidence="1">
    <location>
        <begin position="34"/>
        <end position="53"/>
    </location>
</feature>
<feature type="transmembrane region" description="Helical" evidence="1">
    <location>
        <begin position="108"/>
        <end position="128"/>
    </location>
</feature>
<gene>
    <name evidence="2" type="ORF">HEQ75_08420</name>
</gene>
<keyword evidence="1" id="KW-0812">Transmembrane</keyword>
<keyword evidence="3" id="KW-1185">Reference proteome</keyword>
<evidence type="ECO:0000313" key="3">
    <source>
        <dbReference type="Proteomes" id="UP000787635"/>
    </source>
</evidence>
<keyword evidence="1" id="KW-1133">Transmembrane helix</keyword>
<feature type="transmembrane region" description="Helical" evidence="1">
    <location>
        <begin position="140"/>
        <end position="161"/>
    </location>
</feature>
<name>A0ABX1E155_9PROT</name>
<proteinExistence type="predicted"/>
<keyword evidence="1" id="KW-0472">Membrane</keyword>
<reference evidence="2 3" key="1">
    <citation type="submission" date="2020-03" db="EMBL/GenBank/DDBJ databases">
        <title>Roseomonas selenitidurans sp. nov. isolated from urban soil.</title>
        <authorList>
            <person name="Liu H."/>
        </authorList>
    </citation>
    <scope>NUCLEOTIDE SEQUENCE [LARGE SCALE GENOMIC DNA]</scope>
    <source>
        <strain evidence="2 3">BU-1</strain>
    </source>
</reference>
<evidence type="ECO:0000256" key="1">
    <source>
        <dbReference type="SAM" id="Phobius"/>
    </source>
</evidence>
<dbReference type="EMBL" id="JAAVNE010000010">
    <property type="protein sequence ID" value="NKC30886.1"/>
    <property type="molecule type" value="Genomic_DNA"/>
</dbReference>
<sequence>MPNRTRFAILLMVLALMMLPVAGGLAATDPRRGLLVIGLVALVAIAFVLLLAGDPARQAPITARRGRWQAARGVALTFGSATLLGMVLIGLVLWLKQPGPLSLAKGPVAQYAAVAFFAGAVGFGELIARYRDDPSRLFGMRPAAAYIGINLAAGIVALALVQEFAVIGPGPNQSVTEALLAAFGAIAFFRTSLFTARVGDTDVGIGPSTMLKTFLEGSDRLVNRSQASDRADAVAATMEGIDFEKAKATLPTFCLGLVEGLSSDEQRELGEQIARLDTDTKVVASAKARILGVYLLRQVGATVLERAVETLGDTIRIGGPGTPLLEPLDPPETPP</sequence>
<dbReference type="Proteomes" id="UP000787635">
    <property type="component" value="Unassembled WGS sequence"/>
</dbReference>